<dbReference type="eggNOG" id="ENOG502S76B">
    <property type="taxonomic scope" value="Eukaryota"/>
</dbReference>
<dbReference type="AlphaFoldDB" id="W3XEE7"/>
<dbReference type="KEGG" id="pfy:PFICI_02450"/>
<comment type="similarity">
    <text evidence="1">Belongs to the arylamine N-acetyltransferase family.</text>
</comment>
<dbReference type="HOGENOM" id="CLU_049918_2_2_1"/>
<protein>
    <submittedName>
        <fullName evidence="2">Uncharacterized protein</fullName>
    </submittedName>
</protein>
<reference evidence="3" key="1">
    <citation type="journal article" date="2015" name="BMC Genomics">
        <title>Genomic and transcriptomic analysis of the endophytic fungus Pestalotiopsis fici reveals its lifestyle and high potential for synthesis of natural products.</title>
        <authorList>
            <person name="Wang X."/>
            <person name="Zhang X."/>
            <person name="Liu L."/>
            <person name="Xiang M."/>
            <person name="Wang W."/>
            <person name="Sun X."/>
            <person name="Che Y."/>
            <person name="Guo L."/>
            <person name="Liu G."/>
            <person name="Guo L."/>
            <person name="Wang C."/>
            <person name="Yin W.B."/>
            <person name="Stadler M."/>
            <person name="Zhang X."/>
            <person name="Liu X."/>
        </authorList>
    </citation>
    <scope>NUCLEOTIDE SEQUENCE [LARGE SCALE GENOMIC DNA]</scope>
    <source>
        <strain evidence="3">W106-1 / CGMCC3.15140</strain>
    </source>
</reference>
<dbReference type="GeneID" id="19267463"/>
<gene>
    <name evidence="2" type="ORF">PFICI_02450</name>
</gene>
<accession>W3XEE7</accession>
<evidence type="ECO:0000313" key="2">
    <source>
        <dbReference type="EMBL" id="ETS84425.1"/>
    </source>
</evidence>
<evidence type="ECO:0000313" key="3">
    <source>
        <dbReference type="Proteomes" id="UP000030651"/>
    </source>
</evidence>
<dbReference type="GO" id="GO:0016407">
    <property type="term" value="F:acetyltransferase activity"/>
    <property type="evidence" value="ECO:0007669"/>
    <property type="project" value="InterPro"/>
</dbReference>
<dbReference type="InParanoid" id="W3XEE7"/>
<name>W3XEE7_PESFW</name>
<keyword evidence="3" id="KW-1185">Reference proteome</keyword>
<organism evidence="2 3">
    <name type="scientific">Pestalotiopsis fici (strain W106-1 / CGMCC3.15140)</name>
    <dbReference type="NCBI Taxonomy" id="1229662"/>
    <lineage>
        <taxon>Eukaryota</taxon>
        <taxon>Fungi</taxon>
        <taxon>Dikarya</taxon>
        <taxon>Ascomycota</taxon>
        <taxon>Pezizomycotina</taxon>
        <taxon>Sordariomycetes</taxon>
        <taxon>Xylariomycetidae</taxon>
        <taxon>Amphisphaeriales</taxon>
        <taxon>Sporocadaceae</taxon>
        <taxon>Pestalotiopsis</taxon>
    </lineage>
</organism>
<proteinExistence type="inferred from homology"/>
<dbReference type="RefSeq" id="XP_007829222.1">
    <property type="nucleotide sequence ID" value="XM_007831031.1"/>
</dbReference>
<dbReference type="InterPro" id="IPR053710">
    <property type="entry name" value="Arylamine_NAT_domain_sf"/>
</dbReference>
<dbReference type="PANTHER" id="PTHR11786:SF0">
    <property type="entry name" value="ARYLAMINE N-ACETYLTRANSFERASE 4-RELATED"/>
    <property type="match status" value="1"/>
</dbReference>
<dbReference type="InterPro" id="IPR001447">
    <property type="entry name" value="Arylamine_N-AcTrfase"/>
</dbReference>
<dbReference type="SUPFAM" id="SSF54001">
    <property type="entry name" value="Cysteine proteinases"/>
    <property type="match status" value="1"/>
</dbReference>
<dbReference type="Proteomes" id="UP000030651">
    <property type="component" value="Unassembled WGS sequence"/>
</dbReference>
<dbReference type="Pfam" id="PF00797">
    <property type="entry name" value="Acetyltransf_2"/>
    <property type="match status" value="1"/>
</dbReference>
<dbReference type="PANTHER" id="PTHR11786">
    <property type="entry name" value="N-HYDROXYARYLAMINE O-ACETYLTRANSFERASE"/>
    <property type="match status" value="1"/>
</dbReference>
<dbReference type="EMBL" id="KI912110">
    <property type="protein sequence ID" value="ETS84425.1"/>
    <property type="molecule type" value="Genomic_DNA"/>
</dbReference>
<sequence>MENNILLNHILCSLGFETYMTGARLYRNHQSHNPGWSGWEHAIIIVTIPEDKTRYVVDVGYGGHGPRCPLPLPSSELQGTSSSGYVIHNIGTQDMRLQHNDLDAQMKRHWVYQIRNSPEQMWNDVYAFTEIEFTHKDFEVMNFLNFFTSKSPQCSLTTQLLVVKFLRSDDDKCDVVGKVVLDQAKLKEYRDGKHGLVKVCESESERIQVLRDFFGIVVEQEDKSFISTRSSLDTA</sequence>
<dbReference type="InterPro" id="IPR038765">
    <property type="entry name" value="Papain-like_cys_pep_sf"/>
</dbReference>
<evidence type="ECO:0000256" key="1">
    <source>
        <dbReference type="ARBA" id="ARBA00006547"/>
    </source>
</evidence>
<dbReference type="Gene3D" id="3.30.2140.20">
    <property type="match status" value="1"/>
</dbReference>
<dbReference type="OrthoDB" id="10260017at2759"/>